<protein>
    <submittedName>
        <fullName evidence="3">Uncharacterized protein</fullName>
    </submittedName>
</protein>
<sequence length="382" mass="42467">MVLDVQMMLIDCHSGFSSPILLIKLLCGCESRVWCIALGYSTIGGLSWDSIEGLIWLQCNQSSTYYNTGDYSLAVIVVLGAVSYAFYLWYYDESQRKRKPKFAKNDGPIQLPEELRNAEPSNSVKALRAARTPTARRRAAESGTSELNAGVKRGNEMAAHKQDSKEPVKSEGERVTSQAREISSIEPTAKMDLEPLEVFHVSTYLFQKPKTAEEESAELVVKYPEDEQPPQPSEKKDENSELHSAILFDSAEIVVDIFFYSTVKGDDGMEPTARSPEERKKSKQKSSSRENSKEEIKVHSTPIRPKKPVTDKSPTKTAKAPVAEVVRPAQPAKEAEAVKEVEEQKLTARQDGAVVPHAVEKTGIKGESLRTFLEVSNDRTLC</sequence>
<accession>A0A368H8Q3</accession>
<feature type="region of interest" description="Disordered" evidence="1">
    <location>
        <begin position="100"/>
        <end position="187"/>
    </location>
</feature>
<proteinExistence type="predicted"/>
<keyword evidence="2" id="KW-0812">Transmembrane</keyword>
<keyword evidence="2" id="KW-1133">Transmembrane helix</keyword>
<feature type="region of interest" description="Disordered" evidence="1">
    <location>
        <begin position="265"/>
        <end position="333"/>
    </location>
</feature>
<feature type="transmembrane region" description="Helical" evidence="2">
    <location>
        <begin position="71"/>
        <end position="91"/>
    </location>
</feature>
<dbReference type="AlphaFoldDB" id="A0A368H8Q3"/>
<comment type="caution">
    <text evidence="3">The sequence shown here is derived from an EMBL/GenBank/DDBJ whole genome shotgun (WGS) entry which is preliminary data.</text>
</comment>
<name>A0A368H8Q3_ANCCA</name>
<dbReference type="Proteomes" id="UP000252519">
    <property type="component" value="Unassembled WGS sequence"/>
</dbReference>
<feature type="compositionally biased region" description="Basic and acidic residues" evidence="1">
    <location>
        <begin position="153"/>
        <end position="174"/>
    </location>
</feature>
<evidence type="ECO:0000313" key="4">
    <source>
        <dbReference type="Proteomes" id="UP000252519"/>
    </source>
</evidence>
<dbReference type="EMBL" id="JOJR01000004">
    <property type="protein sequence ID" value="RCN52983.1"/>
    <property type="molecule type" value="Genomic_DNA"/>
</dbReference>
<evidence type="ECO:0000313" key="3">
    <source>
        <dbReference type="EMBL" id="RCN52983.1"/>
    </source>
</evidence>
<feature type="region of interest" description="Disordered" evidence="1">
    <location>
        <begin position="211"/>
        <end position="243"/>
    </location>
</feature>
<keyword evidence="4" id="KW-1185">Reference proteome</keyword>
<reference evidence="3 4" key="1">
    <citation type="submission" date="2014-10" db="EMBL/GenBank/DDBJ databases">
        <title>Draft genome of the hookworm Ancylostoma caninum.</title>
        <authorList>
            <person name="Mitreva M."/>
        </authorList>
    </citation>
    <scope>NUCLEOTIDE SEQUENCE [LARGE SCALE GENOMIC DNA]</scope>
    <source>
        <strain evidence="3 4">Baltimore</strain>
    </source>
</reference>
<feature type="compositionally biased region" description="Basic and acidic residues" evidence="1">
    <location>
        <begin position="287"/>
        <end position="298"/>
    </location>
</feature>
<evidence type="ECO:0000256" key="1">
    <source>
        <dbReference type="SAM" id="MobiDB-lite"/>
    </source>
</evidence>
<organism evidence="3 4">
    <name type="scientific">Ancylostoma caninum</name>
    <name type="common">Dog hookworm</name>
    <dbReference type="NCBI Taxonomy" id="29170"/>
    <lineage>
        <taxon>Eukaryota</taxon>
        <taxon>Metazoa</taxon>
        <taxon>Ecdysozoa</taxon>
        <taxon>Nematoda</taxon>
        <taxon>Chromadorea</taxon>
        <taxon>Rhabditida</taxon>
        <taxon>Rhabditina</taxon>
        <taxon>Rhabditomorpha</taxon>
        <taxon>Strongyloidea</taxon>
        <taxon>Ancylostomatidae</taxon>
        <taxon>Ancylostomatinae</taxon>
        <taxon>Ancylostoma</taxon>
    </lineage>
</organism>
<keyword evidence="2" id="KW-0472">Membrane</keyword>
<feature type="non-terminal residue" evidence="3">
    <location>
        <position position="382"/>
    </location>
</feature>
<gene>
    <name evidence="3" type="ORF">ANCCAN_00979</name>
</gene>
<evidence type="ECO:0000256" key="2">
    <source>
        <dbReference type="SAM" id="Phobius"/>
    </source>
</evidence>